<name>A0A6M3YS54_ELYEP</name>
<dbReference type="AlphaFoldDB" id="A0A6M3YS54"/>
<evidence type="ECO:0000313" key="4">
    <source>
        <dbReference type="EMBL" id="QJI54818.1"/>
    </source>
</evidence>
<dbReference type="Gene3D" id="1.10.10.10">
    <property type="entry name" value="Winged helix-like DNA-binding domain superfamily/Winged helix DNA-binding domain"/>
    <property type="match status" value="1"/>
</dbReference>
<dbReference type="InterPro" id="IPR034829">
    <property type="entry name" value="DnaD-like_sf"/>
</dbReference>
<feature type="domain" description="DnaB/C C-terminal" evidence="2">
    <location>
        <begin position="123"/>
        <end position="194"/>
    </location>
</feature>
<dbReference type="InterPro" id="IPR036388">
    <property type="entry name" value="WH-like_DNA-bd_sf"/>
</dbReference>
<gene>
    <name evidence="4" type="primary">dnaD</name>
</gene>
<proteinExistence type="inferred from homology"/>
<dbReference type="Gene3D" id="1.10.10.630">
    <property type="entry name" value="DnaD domain-like"/>
    <property type="match status" value="1"/>
</dbReference>
<evidence type="ECO:0000259" key="2">
    <source>
        <dbReference type="Pfam" id="PF07261"/>
    </source>
</evidence>
<dbReference type="InterPro" id="IPR053843">
    <property type="entry name" value="DnaD_N"/>
</dbReference>
<dbReference type="EMBL" id="MT418910">
    <property type="protein sequence ID" value="QJI54818.1"/>
    <property type="molecule type" value="Genomic_DNA"/>
</dbReference>
<evidence type="ECO:0000259" key="3">
    <source>
        <dbReference type="Pfam" id="PF21984"/>
    </source>
</evidence>
<dbReference type="SUPFAM" id="SSF158499">
    <property type="entry name" value="DnaD domain-like"/>
    <property type="match status" value="1"/>
</dbReference>
<dbReference type="Pfam" id="PF21984">
    <property type="entry name" value="DnaD_N"/>
    <property type="match status" value="1"/>
</dbReference>
<comment type="similarity">
    <text evidence="1">Belongs to the DnaB/DnaD family.</text>
</comment>
<dbReference type="InterPro" id="IPR006343">
    <property type="entry name" value="DnaB/C_C"/>
</dbReference>
<accession>A0A6M3YS54</accession>
<sequence>MFKILYEEGYLNIEKILIHEYHKINLTFQEMMVLIYLFDCYEHKRFSSLFLAKKMNLSKNEVENILEELIQKDFFFLSQEKKNDKLIEVFNLDNTFLRLEQIYLEKDKNVQIKKQNRYISETIEQIEKLKGENLVSYELEIIKNWYLEKKYSDKDIKKSINIAYKNQKKSIYYIERILGNENNLKIENNDKADQILHKIFNKIK</sequence>
<protein>
    <submittedName>
        <fullName evidence="4">Chromosome replication initiation protein</fullName>
    </submittedName>
</protein>
<feature type="domain" description="DnaD N-terminal" evidence="3">
    <location>
        <begin position="13"/>
        <end position="108"/>
    </location>
</feature>
<evidence type="ECO:0000256" key="1">
    <source>
        <dbReference type="ARBA" id="ARBA00093462"/>
    </source>
</evidence>
<organism evidence="4">
    <name type="scientific">Elm yellows phytoplasma</name>
    <dbReference type="NCBI Taxonomy" id="35774"/>
    <lineage>
        <taxon>Bacteria</taxon>
        <taxon>Bacillati</taxon>
        <taxon>Mycoplasmatota</taxon>
        <taxon>Mollicutes</taxon>
        <taxon>Acholeplasmatales</taxon>
        <taxon>Acholeplasmataceae</taxon>
        <taxon>Candidatus Phytoplasma</taxon>
        <taxon>16SrV (Elm yellows group)</taxon>
    </lineage>
</organism>
<dbReference type="Pfam" id="PF07261">
    <property type="entry name" value="DnaB_2"/>
    <property type="match status" value="1"/>
</dbReference>
<reference evidence="4" key="1">
    <citation type="submission" date="2020-04" db="EMBL/GenBank/DDBJ databases">
        <authorList>
            <person name="Schneider B."/>
            <person name="Kube M."/>
        </authorList>
    </citation>
    <scope>NUCLEOTIDE SEQUENCE</scope>
    <source>
        <strain evidence="4">ULW</strain>
    </source>
</reference>